<evidence type="ECO:0000256" key="2">
    <source>
        <dbReference type="ARBA" id="ARBA00022519"/>
    </source>
</evidence>
<sequence>MIYFLSDSHLGASYIRDPKAHEAMVVDFLRSIRHDATELYLMGDMLDFWFEYKTVVPRGFVRFFGAVAELADAGVKVYWFKGNHDMWLFDYLAREIGMEVMDGPVVKDIGGKTFLLDHGDGVGQRPAAFKVLRRIFRNPVCRMLYATIHPRWTLALAHGWSAQSRKTATASEYSTTITDEDNEPLVKYACEYLSDGSHPRIDYFVFGHRHAMLDKAVGCGSRVIILGDWVNHFSYACFDGQDISLKVYGEDNELINR</sequence>
<dbReference type="GO" id="GO:0046872">
    <property type="term" value="F:metal ion binding"/>
    <property type="evidence" value="ECO:0007669"/>
    <property type="project" value="UniProtKB-KW"/>
</dbReference>
<reference evidence="7" key="1">
    <citation type="journal article" date="2021" name="PeerJ">
        <title>Extensive microbial diversity within the chicken gut microbiome revealed by metagenomics and culture.</title>
        <authorList>
            <person name="Gilroy R."/>
            <person name="Ravi A."/>
            <person name="Getino M."/>
            <person name="Pursley I."/>
            <person name="Horton D.L."/>
            <person name="Alikhan N.F."/>
            <person name="Baker D."/>
            <person name="Gharbi K."/>
            <person name="Hall N."/>
            <person name="Watson M."/>
            <person name="Adriaenssens E.M."/>
            <person name="Foster-Nyarko E."/>
            <person name="Jarju S."/>
            <person name="Secka A."/>
            <person name="Antonio M."/>
            <person name="Oren A."/>
            <person name="Chaudhuri R.R."/>
            <person name="La Ragione R."/>
            <person name="Hildebrand F."/>
            <person name="Pallen M.J."/>
        </authorList>
    </citation>
    <scope>NUCLEOTIDE SEQUENCE</scope>
    <source>
        <strain evidence="7">4100</strain>
    </source>
</reference>
<name>A0A4V1LAB6_9BACT</name>
<dbReference type="Pfam" id="PF00149">
    <property type="entry name" value="Metallophos"/>
    <property type="match status" value="1"/>
</dbReference>
<dbReference type="InterPro" id="IPR004843">
    <property type="entry name" value="Calcineurin-like_PHP"/>
</dbReference>
<dbReference type="AlphaFoldDB" id="A0A4V1LAB6"/>
<dbReference type="GO" id="GO:0016020">
    <property type="term" value="C:membrane"/>
    <property type="evidence" value="ECO:0007669"/>
    <property type="project" value="GOC"/>
</dbReference>
<organism evidence="7 8">
    <name type="scientific">Candidatus Amulumruptor caecigallinarius</name>
    <dbReference type="NCBI Taxonomy" id="2109911"/>
    <lineage>
        <taxon>Bacteria</taxon>
        <taxon>Pseudomonadati</taxon>
        <taxon>Bacteroidota</taxon>
        <taxon>Bacteroidia</taxon>
        <taxon>Bacteroidales</taxon>
        <taxon>Muribaculaceae</taxon>
        <taxon>Candidatus Amulumruptor</taxon>
    </lineage>
</organism>
<dbReference type="Gene3D" id="3.60.21.10">
    <property type="match status" value="1"/>
</dbReference>
<evidence type="ECO:0000313" key="7">
    <source>
        <dbReference type="EMBL" id="HJE38367.1"/>
    </source>
</evidence>
<dbReference type="GO" id="GO:0009245">
    <property type="term" value="P:lipid A biosynthetic process"/>
    <property type="evidence" value="ECO:0007669"/>
    <property type="project" value="TreeGrafter"/>
</dbReference>
<keyword evidence="3" id="KW-0479">Metal-binding</keyword>
<dbReference type="PANTHER" id="PTHR34990">
    <property type="entry name" value="UDP-2,3-DIACYLGLUCOSAMINE HYDROLASE-RELATED"/>
    <property type="match status" value="1"/>
</dbReference>
<evidence type="ECO:0000256" key="5">
    <source>
        <dbReference type="ARBA" id="ARBA00023136"/>
    </source>
</evidence>
<dbReference type="CDD" id="cd07398">
    <property type="entry name" value="MPP_YbbF-LpxH"/>
    <property type="match status" value="1"/>
</dbReference>
<dbReference type="GO" id="GO:0008758">
    <property type="term" value="F:UDP-2,3-diacylglucosamine hydrolase activity"/>
    <property type="evidence" value="ECO:0007669"/>
    <property type="project" value="TreeGrafter"/>
</dbReference>
<proteinExistence type="predicted"/>
<evidence type="ECO:0000256" key="1">
    <source>
        <dbReference type="ARBA" id="ARBA00022475"/>
    </source>
</evidence>
<keyword evidence="6" id="KW-0464">Manganese</keyword>
<evidence type="ECO:0000313" key="8">
    <source>
        <dbReference type="Proteomes" id="UP000711407"/>
    </source>
</evidence>
<protein>
    <submittedName>
        <fullName evidence="7">UDP-2,3-diacylglucosamine diphosphatase</fullName>
    </submittedName>
</protein>
<dbReference type="InterPro" id="IPR029052">
    <property type="entry name" value="Metallo-depent_PP-like"/>
</dbReference>
<keyword evidence="1" id="KW-1003">Cell membrane</keyword>
<dbReference type="InterPro" id="IPR043461">
    <property type="entry name" value="LpxH-like"/>
</dbReference>
<reference evidence="7" key="2">
    <citation type="submission" date="2021-09" db="EMBL/GenBank/DDBJ databases">
        <authorList>
            <person name="Gilroy R."/>
        </authorList>
    </citation>
    <scope>NUCLEOTIDE SEQUENCE</scope>
    <source>
        <strain evidence="7">4100</strain>
    </source>
</reference>
<evidence type="ECO:0000256" key="4">
    <source>
        <dbReference type="ARBA" id="ARBA00022801"/>
    </source>
</evidence>
<dbReference type="EMBL" id="DYXT01000010">
    <property type="protein sequence ID" value="HJE38367.1"/>
    <property type="molecule type" value="Genomic_DNA"/>
</dbReference>
<dbReference type="PANTHER" id="PTHR34990:SF1">
    <property type="entry name" value="UDP-2,3-DIACYLGLUCOSAMINE HYDROLASE"/>
    <property type="match status" value="1"/>
</dbReference>
<evidence type="ECO:0000256" key="3">
    <source>
        <dbReference type="ARBA" id="ARBA00022723"/>
    </source>
</evidence>
<keyword evidence="2" id="KW-0997">Cell inner membrane</keyword>
<keyword evidence="5" id="KW-0472">Membrane</keyword>
<accession>A0A4V1LAB6</accession>
<dbReference type="SUPFAM" id="SSF56300">
    <property type="entry name" value="Metallo-dependent phosphatases"/>
    <property type="match status" value="1"/>
</dbReference>
<keyword evidence="4" id="KW-0378">Hydrolase</keyword>
<evidence type="ECO:0000256" key="6">
    <source>
        <dbReference type="ARBA" id="ARBA00023211"/>
    </source>
</evidence>
<dbReference type="Proteomes" id="UP000711407">
    <property type="component" value="Unassembled WGS sequence"/>
</dbReference>
<comment type="caution">
    <text evidence="7">The sequence shown here is derived from an EMBL/GenBank/DDBJ whole genome shotgun (WGS) entry which is preliminary data.</text>
</comment>
<gene>
    <name evidence="7" type="ORF">K8V47_01195</name>
</gene>